<dbReference type="PANTHER" id="PTHR33909:SF1">
    <property type="entry name" value="SEC TRANSLOCON ACCESSORY COMPLEX SUBUNIT YAJC"/>
    <property type="match status" value="1"/>
</dbReference>
<dbReference type="PANTHER" id="PTHR33909">
    <property type="entry name" value="SEC TRANSLOCON ACCESSORY COMPLEX SUBUNIT YAJC"/>
    <property type="match status" value="1"/>
</dbReference>
<sequence length="119" mass="12836">MKKILLSLSAIVLLTTNSFAAEAAPSAGGSPMSSILMLVVFFAIFWFLLIRPQQKKNKELRKMLSELSKGDEVVTNGGMIGKIAKIDESFVDLEISEGVTIKVQRNAVANILPKGATKA</sequence>
<feature type="chain" id="PRO_5016414868" description="Sec translocon accessory complex subunit YajC" evidence="12">
    <location>
        <begin position="21"/>
        <end position="119"/>
    </location>
</feature>
<evidence type="ECO:0000313" key="15">
    <source>
        <dbReference type="Proteomes" id="UP000251120"/>
    </source>
</evidence>
<dbReference type="AlphaFoldDB" id="A0A2Z4XZC7"/>
<evidence type="ECO:0000256" key="7">
    <source>
        <dbReference type="ARBA" id="ARBA00022927"/>
    </source>
</evidence>
<dbReference type="PRINTS" id="PR01853">
    <property type="entry name" value="YAJCTRNLCASE"/>
</dbReference>
<evidence type="ECO:0000256" key="3">
    <source>
        <dbReference type="ARBA" id="ARBA00014962"/>
    </source>
</evidence>
<keyword evidence="16" id="KW-1185">Reference proteome</keyword>
<dbReference type="GO" id="GO:0005886">
    <property type="term" value="C:plasma membrane"/>
    <property type="evidence" value="ECO:0007669"/>
    <property type="project" value="UniProtKB-SubCell"/>
</dbReference>
<gene>
    <name evidence="13" type="primary">yajC</name>
    <name evidence="13" type="ORF">CDH04_07345</name>
    <name evidence="14" type="ORF">FZC43_07350</name>
</gene>
<dbReference type="OrthoDB" id="9811406at2"/>
<accession>A0A2Z4XZC7</accession>
<keyword evidence="6 11" id="KW-0812">Transmembrane</keyword>
<dbReference type="EMBL" id="CP021781">
    <property type="protein sequence ID" value="AXA34227.1"/>
    <property type="molecule type" value="Genomic_DNA"/>
</dbReference>
<keyword evidence="8 11" id="KW-1133">Transmembrane helix</keyword>
<dbReference type="Pfam" id="PF02699">
    <property type="entry name" value="YajC"/>
    <property type="match status" value="1"/>
</dbReference>
<feature type="transmembrane region" description="Helical" evidence="11">
    <location>
        <begin position="33"/>
        <end position="50"/>
    </location>
</feature>
<comment type="similarity">
    <text evidence="2">Belongs to the YajC family.</text>
</comment>
<keyword evidence="12" id="KW-0732">Signal</keyword>
<keyword evidence="4" id="KW-0813">Transport</keyword>
<keyword evidence="7" id="KW-0653">Protein transport</keyword>
<evidence type="ECO:0000256" key="11">
    <source>
        <dbReference type="SAM" id="Phobius"/>
    </source>
</evidence>
<dbReference type="KEGG" id="fad:CDH04_07345"/>
<evidence type="ECO:0000256" key="12">
    <source>
        <dbReference type="SAM" id="SignalP"/>
    </source>
</evidence>
<proteinExistence type="inferred from homology"/>
<organism evidence="13 15">
    <name type="scientific">Francisella adeliensis</name>
    <dbReference type="NCBI Taxonomy" id="2007306"/>
    <lineage>
        <taxon>Bacteria</taxon>
        <taxon>Pseudomonadati</taxon>
        <taxon>Pseudomonadota</taxon>
        <taxon>Gammaproteobacteria</taxon>
        <taxon>Thiotrichales</taxon>
        <taxon>Francisellaceae</taxon>
        <taxon>Francisella</taxon>
    </lineage>
</organism>
<evidence type="ECO:0000313" key="14">
    <source>
        <dbReference type="EMBL" id="QIW12471.1"/>
    </source>
</evidence>
<reference evidence="13 15" key="1">
    <citation type="submission" date="2017-06" db="EMBL/GenBank/DDBJ databases">
        <title>Complete genome of Francisella adeliensis.</title>
        <authorList>
            <person name="Vallesi A."/>
            <person name="Sjodin A."/>
        </authorList>
    </citation>
    <scope>NUCLEOTIDE SEQUENCE [LARGE SCALE GENOMIC DNA]</scope>
    <source>
        <strain evidence="13 15">FDC440</strain>
    </source>
</reference>
<dbReference type="EMBL" id="CP043424">
    <property type="protein sequence ID" value="QIW12471.1"/>
    <property type="molecule type" value="Genomic_DNA"/>
</dbReference>
<evidence type="ECO:0000256" key="8">
    <source>
        <dbReference type="ARBA" id="ARBA00022989"/>
    </source>
</evidence>
<name>A0A2Z4XZC7_9GAMM</name>
<evidence type="ECO:0000256" key="6">
    <source>
        <dbReference type="ARBA" id="ARBA00022692"/>
    </source>
</evidence>
<dbReference type="Proteomes" id="UP000251120">
    <property type="component" value="Chromosome"/>
</dbReference>
<dbReference type="RefSeq" id="WP_112870405.1">
    <property type="nucleotide sequence ID" value="NZ_CP021781.1"/>
</dbReference>
<dbReference type="Proteomes" id="UP000681131">
    <property type="component" value="Chromosome"/>
</dbReference>
<protein>
    <recommendedName>
        <fullName evidence="3">Sec translocon accessory complex subunit YajC</fullName>
    </recommendedName>
</protein>
<evidence type="ECO:0000313" key="16">
    <source>
        <dbReference type="Proteomes" id="UP000681131"/>
    </source>
</evidence>
<evidence type="ECO:0000256" key="9">
    <source>
        <dbReference type="ARBA" id="ARBA00023010"/>
    </source>
</evidence>
<keyword evidence="9" id="KW-0811">Translocation</keyword>
<evidence type="ECO:0000256" key="2">
    <source>
        <dbReference type="ARBA" id="ARBA00006742"/>
    </source>
</evidence>
<dbReference type="SMART" id="SM01323">
    <property type="entry name" value="YajC"/>
    <property type="match status" value="1"/>
</dbReference>
<evidence type="ECO:0000313" key="13">
    <source>
        <dbReference type="EMBL" id="AXA34227.1"/>
    </source>
</evidence>
<dbReference type="GO" id="GO:0015031">
    <property type="term" value="P:protein transport"/>
    <property type="evidence" value="ECO:0007669"/>
    <property type="project" value="UniProtKB-KW"/>
</dbReference>
<evidence type="ECO:0000256" key="5">
    <source>
        <dbReference type="ARBA" id="ARBA00022475"/>
    </source>
</evidence>
<dbReference type="InterPro" id="IPR003849">
    <property type="entry name" value="Preprotein_translocase_YajC"/>
</dbReference>
<feature type="signal peptide" evidence="12">
    <location>
        <begin position="1"/>
        <end position="20"/>
    </location>
</feature>
<keyword evidence="10 11" id="KW-0472">Membrane</keyword>
<evidence type="ECO:0000256" key="10">
    <source>
        <dbReference type="ARBA" id="ARBA00023136"/>
    </source>
</evidence>
<evidence type="ECO:0000256" key="1">
    <source>
        <dbReference type="ARBA" id="ARBA00004162"/>
    </source>
</evidence>
<keyword evidence="5" id="KW-1003">Cell membrane</keyword>
<dbReference type="NCBIfam" id="TIGR00739">
    <property type="entry name" value="yajC"/>
    <property type="match status" value="1"/>
</dbReference>
<evidence type="ECO:0000256" key="4">
    <source>
        <dbReference type="ARBA" id="ARBA00022448"/>
    </source>
</evidence>
<reference evidence="14 16" key="2">
    <citation type="submission" date="2019-08" db="EMBL/GenBank/DDBJ databases">
        <title>Complete genome sequences of Francisella adeliensis (FSC1325 and FSC1326).</title>
        <authorList>
            <person name="Ohrman C."/>
            <person name="Uneklint I."/>
            <person name="Vallesi A."/>
            <person name="Karlsson L."/>
            <person name="Sjodin A."/>
        </authorList>
    </citation>
    <scope>NUCLEOTIDE SEQUENCE [LARGE SCALE GENOMIC DNA]</scope>
    <source>
        <strain evidence="14 16">FSC1325</strain>
    </source>
</reference>
<comment type="subcellular location">
    <subcellularLocation>
        <location evidence="1">Cell membrane</location>
        <topology evidence="1">Single-pass membrane protein</topology>
    </subcellularLocation>
</comment>